<proteinExistence type="predicted"/>
<dbReference type="PROSITE" id="PS51635">
    <property type="entry name" value="PNPLA"/>
    <property type="match status" value="1"/>
</dbReference>
<reference evidence="7" key="1">
    <citation type="journal article" date="2019" name="Int. J. Syst. Evol. Microbiol.">
        <title>The Global Catalogue of Microorganisms (GCM) 10K type strain sequencing project: providing services to taxonomists for standard genome sequencing and annotation.</title>
        <authorList>
            <consortium name="The Broad Institute Genomics Platform"/>
            <consortium name="The Broad Institute Genome Sequencing Center for Infectious Disease"/>
            <person name="Wu L."/>
            <person name="Ma J."/>
        </authorList>
    </citation>
    <scope>NUCLEOTIDE SEQUENCE [LARGE SCALE GENOMIC DNA]</scope>
    <source>
        <strain evidence="7">CCUG 60527</strain>
    </source>
</reference>
<dbReference type="PANTHER" id="PTHR14226">
    <property type="entry name" value="NEUROPATHY TARGET ESTERASE/SWISS CHEESE D.MELANOGASTER"/>
    <property type="match status" value="1"/>
</dbReference>
<feature type="active site" description="Nucleophile" evidence="4">
    <location>
        <position position="58"/>
    </location>
</feature>
<accession>A0ABW3JV85</accession>
<evidence type="ECO:0000256" key="2">
    <source>
        <dbReference type="ARBA" id="ARBA00022963"/>
    </source>
</evidence>
<feature type="short sequence motif" description="DGA/G" evidence="4">
    <location>
        <begin position="204"/>
        <end position="206"/>
    </location>
</feature>
<feature type="domain" description="PNPLA" evidence="5">
    <location>
        <begin position="25"/>
        <end position="217"/>
    </location>
</feature>
<dbReference type="Gene3D" id="3.40.1090.10">
    <property type="entry name" value="Cytosolic phospholipase A2 catalytic domain"/>
    <property type="match status" value="2"/>
</dbReference>
<name>A0ABW3JV85_9FLAO</name>
<dbReference type="InterPro" id="IPR016035">
    <property type="entry name" value="Acyl_Trfase/lysoPLipase"/>
</dbReference>
<feature type="short sequence motif" description="GXSXG" evidence="4">
    <location>
        <begin position="56"/>
        <end position="60"/>
    </location>
</feature>
<protein>
    <submittedName>
        <fullName evidence="6">Patatin-like phospholipase family protein</fullName>
    </submittedName>
</protein>
<evidence type="ECO:0000256" key="3">
    <source>
        <dbReference type="ARBA" id="ARBA00023098"/>
    </source>
</evidence>
<dbReference type="Gene3D" id="2.40.160.50">
    <property type="entry name" value="membrane protein fhac: a member of the omp85/tpsb transporter family"/>
    <property type="match status" value="1"/>
</dbReference>
<dbReference type="EMBL" id="JBHTJR010000051">
    <property type="protein sequence ID" value="MFD0993976.1"/>
    <property type="molecule type" value="Genomic_DNA"/>
</dbReference>
<dbReference type="SUPFAM" id="SSF52151">
    <property type="entry name" value="FabD/lysophospholipase-like"/>
    <property type="match status" value="1"/>
</dbReference>
<dbReference type="InterPro" id="IPR043864">
    <property type="entry name" value="Omp85-like_dom"/>
</dbReference>
<evidence type="ECO:0000256" key="1">
    <source>
        <dbReference type="ARBA" id="ARBA00022801"/>
    </source>
</evidence>
<dbReference type="CDD" id="cd07205">
    <property type="entry name" value="Pat_PNPLA6_PNPLA7_NTE1_like"/>
    <property type="match status" value="1"/>
</dbReference>
<evidence type="ECO:0000259" key="5">
    <source>
        <dbReference type="PROSITE" id="PS51635"/>
    </source>
</evidence>
<comment type="caution">
    <text evidence="6">The sequence shown here is derived from an EMBL/GenBank/DDBJ whole genome shotgun (WGS) entry which is preliminary data.</text>
</comment>
<feature type="short sequence motif" description="GXGXXG" evidence="4">
    <location>
        <begin position="29"/>
        <end position="34"/>
    </location>
</feature>
<gene>
    <name evidence="6" type="ORF">ACFQ1U_12235</name>
</gene>
<dbReference type="Pfam" id="PF01734">
    <property type="entry name" value="Patatin"/>
    <property type="match status" value="1"/>
</dbReference>
<evidence type="ECO:0000313" key="6">
    <source>
        <dbReference type="EMBL" id="MFD0993976.1"/>
    </source>
</evidence>
<dbReference type="Gene3D" id="3.10.20.310">
    <property type="entry name" value="membrane protein fhac"/>
    <property type="match status" value="1"/>
</dbReference>
<dbReference type="InterPro" id="IPR002641">
    <property type="entry name" value="PNPLA_dom"/>
</dbReference>
<keyword evidence="2 4" id="KW-0442">Lipid degradation</keyword>
<keyword evidence="3 4" id="KW-0443">Lipid metabolism</keyword>
<dbReference type="RefSeq" id="WP_386108771.1">
    <property type="nucleotide sequence ID" value="NZ_JBHTJR010000051.1"/>
</dbReference>
<evidence type="ECO:0000313" key="7">
    <source>
        <dbReference type="Proteomes" id="UP001597062"/>
    </source>
</evidence>
<sequence length="735" mass="83329">MKKLLLILFITTSILHAQKQPKVGLVLSGGGAKGFAHIGVIKELEKAGVQVDYVAGTSMGAIVGAMYAAGYSADQINYLVDNTDFSGILQDIIPRRDKPYFQKAYQEKHAISLPINLKEGSVGLPLGLSRGQNALNLLTQVFAPVQEVEDFKLLPIPFFCIATDIETGDEVVLEKGSLPLAVRASASFPTLLNPVEIDDKILVDGGVVDNFPVDKMKEKGVDIIIGVNVQGQLYNRNELSSVSSILSQIISFKIYEKVDEQVKLVNIYIRPKVADYGVTSFEDKDEILAEGVKAAVKYREVFNEISSLQTDKKPVKRVEVKQGNFVVDRINIKGNKNFNRNYILGKMQLAEGDSVSYKSISRKINTLVATNNFERIDYSFKPSFQGKKLELSLKEDIKAYLRLGIHYDQLYKTGVLLNYNHKKLLFQNDELSADFVVGDKVRYDIQYFIDNGYLLSYGISSRYNSFSSNVLFNANNIDKLNIDYNDFTNRLFIQTTIDKKFAFSLGLEHKNVEITSETILDNDERSYFEDSNYINSYASLVLDTYDKAMFPKKGFYANFGFRWFMWSDRNTSLNRFANNSQVPFSQYSQLSGSIGFASTIWDKLTFQNTNNFGFSLGKENSGIFDYRLGGYNQNYINNFVPFYGYEIGELTNQSFIRTSLDIRYNIFNKHYVSLIGNLARVENDIFSNTNFFENIKSGYALGYGIETFIGPVELKYSWSPDHSRGFFLFNLGFWF</sequence>
<dbReference type="InterPro" id="IPR050301">
    <property type="entry name" value="NTE"/>
</dbReference>
<dbReference type="Pfam" id="PF19143">
    <property type="entry name" value="Omp85_2"/>
    <property type="match status" value="1"/>
</dbReference>
<dbReference type="Proteomes" id="UP001597062">
    <property type="component" value="Unassembled WGS sequence"/>
</dbReference>
<keyword evidence="7" id="KW-1185">Reference proteome</keyword>
<keyword evidence="1 4" id="KW-0378">Hydrolase</keyword>
<evidence type="ECO:0000256" key="4">
    <source>
        <dbReference type="PROSITE-ProRule" id="PRU01161"/>
    </source>
</evidence>
<organism evidence="6 7">
    <name type="scientific">Tenacibaculum geojense</name>
    <dbReference type="NCBI Taxonomy" id="915352"/>
    <lineage>
        <taxon>Bacteria</taxon>
        <taxon>Pseudomonadati</taxon>
        <taxon>Bacteroidota</taxon>
        <taxon>Flavobacteriia</taxon>
        <taxon>Flavobacteriales</taxon>
        <taxon>Flavobacteriaceae</taxon>
        <taxon>Tenacibaculum</taxon>
    </lineage>
</organism>
<dbReference type="PANTHER" id="PTHR14226:SF29">
    <property type="entry name" value="NEUROPATHY TARGET ESTERASE SWS"/>
    <property type="match status" value="1"/>
</dbReference>
<feature type="active site" description="Proton acceptor" evidence="4">
    <location>
        <position position="204"/>
    </location>
</feature>